<dbReference type="Proteomes" id="UP000826012">
    <property type="component" value="Chromosome"/>
</dbReference>
<gene>
    <name evidence="2" type="ORF">MTY59_22940</name>
</gene>
<evidence type="ECO:0000313" key="3">
    <source>
        <dbReference type="Proteomes" id="UP000826012"/>
    </source>
</evidence>
<feature type="region of interest" description="Disordered" evidence="1">
    <location>
        <begin position="1"/>
        <end position="53"/>
    </location>
</feature>
<name>A0ABN6IGS4_9MYCO</name>
<reference evidence="2 3" key="1">
    <citation type="submission" date="2021-07" db="EMBL/GenBank/DDBJ databases">
        <title>Complete genome sequence of nontuberculous Mycobacterium sp. TY59.</title>
        <authorList>
            <person name="Fukushima K."/>
        </authorList>
    </citation>
    <scope>NUCLEOTIDE SEQUENCE [LARGE SCALE GENOMIC DNA]</scope>
    <source>
        <strain evidence="2 3">TY59</strain>
    </source>
</reference>
<dbReference type="EMBL" id="AP024828">
    <property type="protein sequence ID" value="BCZ22439.1"/>
    <property type="molecule type" value="Genomic_DNA"/>
</dbReference>
<evidence type="ECO:0000313" key="2">
    <source>
        <dbReference type="EMBL" id="BCZ22439.1"/>
    </source>
</evidence>
<keyword evidence="3" id="KW-1185">Reference proteome</keyword>
<evidence type="ECO:0008006" key="4">
    <source>
        <dbReference type="Google" id="ProtNLM"/>
    </source>
</evidence>
<accession>A0ABN6IGS4</accession>
<protein>
    <recommendedName>
        <fullName evidence="4">PE-PGRS family protein</fullName>
    </recommendedName>
</protein>
<sequence>MGAQQPRGAQRAQRNGHEQGDGAAHQMSGRHGGQADGQGEDRDGGTGEAGGVGAVLEGFSGVLTGGTGMVDRGFLG</sequence>
<organism evidence="2 3">
    <name type="scientific">Mycobacterium senriense</name>
    <dbReference type="NCBI Taxonomy" id="2775496"/>
    <lineage>
        <taxon>Bacteria</taxon>
        <taxon>Bacillati</taxon>
        <taxon>Actinomycetota</taxon>
        <taxon>Actinomycetes</taxon>
        <taxon>Mycobacteriales</taxon>
        <taxon>Mycobacteriaceae</taxon>
        <taxon>Mycobacterium</taxon>
        <taxon>Mycobacterium avium complex (MAC)</taxon>
    </lineage>
</organism>
<proteinExistence type="predicted"/>
<feature type="compositionally biased region" description="Low complexity" evidence="1">
    <location>
        <begin position="1"/>
        <end position="13"/>
    </location>
</feature>
<reference evidence="2 3" key="2">
    <citation type="submission" date="2021-07" db="EMBL/GenBank/DDBJ databases">
        <authorList>
            <person name="Matsumoto Y."/>
            <person name="Motooka D."/>
            <person name="Nakamura S."/>
        </authorList>
    </citation>
    <scope>NUCLEOTIDE SEQUENCE [LARGE SCALE GENOMIC DNA]</scope>
    <source>
        <strain evidence="2 3">TY59</strain>
    </source>
</reference>
<evidence type="ECO:0000256" key="1">
    <source>
        <dbReference type="SAM" id="MobiDB-lite"/>
    </source>
</evidence>